<dbReference type="GO" id="GO:0005506">
    <property type="term" value="F:iron ion binding"/>
    <property type="evidence" value="ECO:0007669"/>
    <property type="project" value="InterPro"/>
</dbReference>
<dbReference type="OrthoDB" id="1470350at2759"/>
<feature type="binding site" description="axial binding residue" evidence="13">
    <location>
        <position position="537"/>
    </location>
    <ligand>
        <name>heme</name>
        <dbReference type="ChEBI" id="CHEBI:30413"/>
    </ligand>
    <ligandPart>
        <name>Fe</name>
        <dbReference type="ChEBI" id="CHEBI:18248"/>
    </ligandPart>
</feature>
<evidence type="ECO:0000256" key="14">
    <source>
        <dbReference type="SAM" id="Phobius"/>
    </source>
</evidence>
<organism evidence="15">
    <name type="scientific">Psilocybe cubensis</name>
    <name type="common">Psychedelic mushroom</name>
    <name type="synonym">Stropharia cubensis</name>
    <dbReference type="NCBI Taxonomy" id="181762"/>
    <lineage>
        <taxon>Eukaryota</taxon>
        <taxon>Fungi</taxon>
        <taxon>Dikarya</taxon>
        <taxon>Basidiomycota</taxon>
        <taxon>Agaricomycotina</taxon>
        <taxon>Agaricomycetes</taxon>
        <taxon>Agaricomycetidae</taxon>
        <taxon>Agaricales</taxon>
        <taxon>Agaricineae</taxon>
        <taxon>Strophariaceae</taxon>
        <taxon>Psilocybe</taxon>
    </lineage>
</organism>
<sequence length="598" mass="68543">MLYTFLPSDIAKICFVAVLFVCLRGLFWFINMLLIQPIFDPLRFVPGPDGTLLQSHLQQVMDPTLSTNTYLEWKRRFGRTFRFNGFGKHDYRLISFDPRVIQWVLGSSAFEKPWQTRSFMSRLIGRGIFSMEGKEHTQQRKIVHSAFTPRSVKNMTPIFFRKAEELRERWKNILEESQYANSLSKSKSENALSRPCRTVLDVAHWTSRAAFDVIGLAGFNYDFHSIQNESEPVYSAYRRMFNIADKGLGLRQIMELYFPILRTIWPNEDIKETNQCLKIIKTAGEHILTERKTAVQISEEDGENDLLSLLIKSNMLSKPSERLTDQELLDQCSTFFMAGSDSVAVALSWCFHLLSLNPDIQKRLRAEIKSISHISEGDISDYDSENHDCEICKPESPFQQIQSIYPRRCRSLPQWEAVENLPYLNSVVLETLRFCPPVHGTIRVATQTHPIPISRPISLFDGSAIASGVITDFRDDYLTIKKGSYVHVPIEGWNLSEDVWGPDSLVFNPSRWSKPSYSNYRLGPNNLLTFGYGHQSCLGYKFTVAEMKIFLAILLPAFEFKPADGVPVSKFNTILTRPFVSGKWAEGTQLPILVNEIK</sequence>
<dbReference type="Gene3D" id="1.10.630.10">
    <property type="entry name" value="Cytochrome P450"/>
    <property type="match status" value="1"/>
</dbReference>
<gene>
    <name evidence="15" type="ORF">JR316_000745</name>
</gene>
<evidence type="ECO:0000256" key="7">
    <source>
        <dbReference type="ARBA" id="ARBA00022723"/>
    </source>
</evidence>
<keyword evidence="6 14" id="KW-0812">Transmembrane</keyword>
<dbReference type="Pfam" id="PF00067">
    <property type="entry name" value="p450"/>
    <property type="match status" value="3"/>
</dbReference>
<keyword evidence="11" id="KW-0503">Monooxygenase</keyword>
<dbReference type="PRINTS" id="PR00463">
    <property type="entry name" value="EP450I"/>
</dbReference>
<evidence type="ECO:0000313" key="15">
    <source>
        <dbReference type="EMBL" id="KAG5174087.1"/>
    </source>
</evidence>
<protein>
    <recommendedName>
        <fullName evidence="16">Cytochrome P450</fullName>
    </recommendedName>
</protein>
<evidence type="ECO:0000256" key="5">
    <source>
        <dbReference type="ARBA" id="ARBA00022617"/>
    </source>
</evidence>
<dbReference type="InterPro" id="IPR002401">
    <property type="entry name" value="Cyt_P450_E_grp-I"/>
</dbReference>
<evidence type="ECO:0000256" key="6">
    <source>
        <dbReference type="ARBA" id="ARBA00022692"/>
    </source>
</evidence>
<reference evidence="15" key="1">
    <citation type="submission" date="2021-02" db="EMBL/GenBank/DDBJ databases">
        <title>Psilocybe cubensis genome.</title>
        <authorList>
            <person name="Mckernan K.J."/>
            <person name="Crawford S."/>
            <person name="Trippe A."/>
            <person name="Kane L.T."/>
            <person name="Mclaughlin S."/>
        </authorList>
    </citation>
    <scope>NUCLEOTIDE SEQUENCE [LARGE SCALE GENOMIC DNA]</scope>
    <source>
        <strain evidence="15">MGC-MH-2018</strain>
    </source>
</reference>
<accession>A0A8H7Y7X8</accession>
<evidence type="ECO:0008006" key="16">
    <source>
        <dbReference type="Google" id="ProtNLM"/>
    </source>
</evidence>
<keyword evidence="5 13" id="KW-0349">Heme</keyword>
<dbReference type="PANTHER" id="PTHR24305:SF166">
    <property type="entry name" value="CYTOCHROME P450 12A4, MITOCHONDRIAL-RELATED"/>
    <property type="match status" value="1"/>
</dbReference>
<comment type="subcellular location">
    <subcellularLocation>
        <location evidence="2">Membrane</location>
    </subcellularLocation>
</comment>
<evidence type="ECO:0000256" key="8">
    <source>
        <dbReference type="ARBA" id="ARBA00022989"/>
    </source>
</evidence>
<dbReference type="AlphaFoldDB" id="A0A8H7Y7X8"/>
<dbReference type="InterPro" id="IPR050121">
    <property type="entry name" value="Cytochrome_P450_monoxygenase"/>
</dbReference>
<comment type="cofactor">
    <cofactor evidence="1 13">
        <name>heme</name>
        <dbReference type="ChEBI" id="CHEBI:30413"/>
    </cofactor>
</comment>
<dbReference type="GO" id="GO:0004497">
    <property type="term" value="F:monooxygenase activity"/>
    <property type="evidence" value="ECO:0007669"/>
    <property type="project" value="UniProtKB-KW"/>
</dbReference>
<comment type="similarity">
    <text evidence="4">Belongs to the cytochrome P450 family.</text>
</comment>
<evidence type="ECO:0000256" key="9">
    <source>
        <dbReference type="ARBA" id="ARBA00023002"/>
    </source>
</evidence>
<proteinExistence type="inferred from homology"/>
<dbReference type="InterPro" id="IPR036396">
    <property type="entry name" value="Cyt_P450_sf"/>
</dbReference>
<evidence type="ECO:0000256" key="3">
    <source>
        <dbReference type="ARBA" id="ARBA00004721"/>
    </source>
</evidence>
<evidence type="ECO:0000256" key="4">
    <source>
        <dbReference type="ARBA" id="ARBA00010617"/>
    </source>
</evidence>
<evidence type="ECO:0000256" key="2">
    <source>
        <dbReference type="ARBA" id="ARBA00004370"/>
    </source>
</evidence>
<keyword evidence="8 14" id="KW-1133">Transmembrane helix</keyword>
<name>A0A8H7Y7X8_PSICU</name>
<dbReference type="GO" id="GO:0020037">
    <property type="term" value="F:heme binding"/>
    <property type="evidence" value="ECO:0007669"/>
    <property type="project" value="InterPro"/>
</dbReference>
<dbReference type="CDD" id="cd11069">
    <property type="entry name" value="CYP_FUM15-like"/>
    <property type="match status" value="1"/>
</dbReference>
<evidence type="ECO:0000256" key="10">
    <source>
        <dbReference type="ARBA" id="ARBA00023004"/>
    </source>
</evidence>
<evidence type="ECO:0000256" key="11">
    <source>
        <dbReference type="ARBA" id="ARBA00023033"/>
    </source>
</evidence>
<evidence type="ECO:0000256" key="12">
    <source>
        <dbReference type="ARBA" id="ARBA00023136"/>
    </source>
</evidence>
<evidence type="ECO:0000256" key="1">
    <source>
        <dbReference type="ARBA" id="ARBA00001971"/>
    </source>
</evidence>
<keyword evidence="7 13" id="KW-0479">Metal-binding</keyword>
<evidence type="ECO:0000256" key="13">
    <source>
        <dbReference type="PIRSR" id="PIRSR602401-1"/>
    </source>
</evidence>
<dbReference type="EMBL" id="JAFIQS010000001">
    <property type="protein sequence ID" value="KAG5174087.1"/>
    <property type="molecule type" value="Genomic_DNA"/>
</dbReference>
<dbReference type="SUPFAM" id="SSF48264">
    <property type="entry name" value="Cytochrome P450"/>
    <property type="match status" value="1"/>
</dbReference>
<keyword evidence="10 13" id="KW-0408">Iron</keyword>
<comment type="pathway">
    <text evidence="3">Secondary metabolite biosynthesis; terpenoid biosynthesis.</text>
</comment>
<feature type="transmembrane region" description="Helical" evidence="14">
    <location>
        <begin position="12"/>
        <end position="34"/>
    </location>
</feature>
<dbReference type="GO" id="GO:0016705">
    <property type="term" value="F:oxidoreductase activity, acting on paired donors, with incorporation or reduction of molecular oxygen"/>
    <property type="evidence" value="ECO:0007669"/>
    <property type="project" value="InterPro"/>
</dbReference>
<dbReference type="PRINTS" id="PR00385">
    <property type="entry name" value="P450"/>
</dbReference>
<dbReference type="InterPro" id="IPR001128">
    <property type="entry name" value="Cyt_P450"/>
</dbReference>
<dbReference type="PANTHER" id="PTHR24305">
    <property type="entry name" value="CYTOCHROME P450"/>
    <property type="match status" value="1"/>
</dbReference>
<comment type="caution">
    <text evidence="15">The sequence shown here is derived from an EMBL/GenBank/DDBJ whole genome shotgun (WGS) entry which is preliminary data.</text>
</comment>
<keyword evidence="12 14" id="KW-0472">Membrane</keyword>
<dbReference type="GO" id="GO:0016020">
    <property type="term" value="C:membrane"/>
    <property type="evidence" value="ECO:0007669"/>
    <property type="project" value="UniProtKB-SubCell"/>
</dbReference>
<keyword evidence="9" id="KW-0560">Oxidoreductase</keyword>